<protein>
    <submittedName>
        <fullName evidence="2">Zinc-binding metallopeptidase</fullName>
    </submittedName>
</protein>
<gene>
    <name evidence="2" type="ORF">WKR92_05770</name>
</gene>
<keyword evidence="1" id="KW-0732">Signal</keyword>
<dbReference type="NCBIfam" id="TIGR04549">
    <property type="entry name" value="LP_HExxH_w_tonB"/>
    <property type="match status" value="1"/>
</dbReference>
<proteinExistence type="predicted"/>
<accession>A0ABV5CD38</accession>
<dbReference type="Gene3D" id="3.40.390.70">
    <property type="match status" value="1"/>
</dbReference>
<evidence type="ECO:0000313" key="2">
    <source>
        <dbReference type="EMBL" id="MFB5945330.1"/>
    </source>
</evidence>
<evidence type="ECO:0000313" key="3">
    <source>
        <dbReference type="Proteomes" id="UP001580928"/>
    </source>
</evidence>
<dbReference type="SUPFAM" id="SSF55486">
    <property type="entry name" value="Metalloproteases ('zincins'), catalytic domain"/>
    <property type="match status" value="1"/>
</dbReference>
<comment type="caution">
    <text evidence="2">The sequence shown here is derived from an EMBL/GenBank/DDBJ whole genome shotgun (WGS) entry which is preliminary data.</text>
</comment>
<reference evidence="2 3" key="1">
    <citation type="submission" date="2024-04" db="EMBL/GenBank/DDBJ databases">
        <title>Albibacterium profundi sp. nov., isolated from sediment of the Challenger Deep of Mariana Trench.</title>
        <authorList>
            <person name="Wang Y."/>
        </authorList>
    </citation>
    <scope>NUCLEOTIDE SEQUENCE [LARGE SCALE GENOMIC DNA]</scope>
    <source>
        <strain evidence="2 3">RHL897</strain>
    </source>
</reference>
<dbReference type="RefSeq" id="WP_375556871.1">
    <property type="nucleotide sequence ID" value="NZ_JBBVGT010000002.1"/>
</dbReference>
<feature type="chain" id="PRO_5047223430" evidence="1">
    <location>
        <begin position="21"/>
        <end position="450"/>
    </location>
</feature>
<dbReference type="InterPro" id="IPR030890">
    <property type="entry name" value="LP_HExxH_w_TonB"/>
</dbReference>
<dbReference type="Proteomes" id="UP001580928">
    <property type="component" value="Unassembled WGS sequence"/>
</dbReference>
<name>A0ABV5CD38_9SPHI</name>
<dbReference type="EMBL" id="JBBVGT010000002">
    <property type="protein sequence ID" value="MFB5945330.1"/>
    <property type="molecule type" value="Genomic_DNA"/>
</dbReference>
<dbReference type="Pfam" id="PF15890">
    <property type="entry name" value="Peptidase_Mx1"/>
    <property type="match status" value="1"/>
</dbReference>
<feature type="signal peptide" evidence="1">
    <location>
        <begin position="1"/>
        <end position="20"/>
    </location>
</feature>
<evidence type="ECO:0000256" key="1">
    <source>
        <dbReference type="SAM" id="SignalP"/>
    </source>
</evidence>
<dbReference type="PROSITE" id="PS51257">
    <property type="entry name" value="PROKAR_LIPOPROTEIN"/>
    <property type="match status" value="1"/>
</dbReference>
<keyword evidence="3" id="KW-1185">Reference proteome</keyword>
<organism evidence="2 3">
    <name type="scientific">Albibacterium profundi</name>
    <dbReference type="NCBI Taxonomy" id="3134906"/>
    <lineage>
        <taxon>Bacteria</taxon>
        <taxon>Pseudomonadati</taxon>
        <taxon>Bacteroidota</taxon>
        <taxon>Sphingobacteriia</taxon>
        <taxon>Sphingobacteriales</taxon>
        <taxon>Sphingobacteriaceae</taxon>
        <taxon>Albibacterium</taxon>
    </lineage>
</organism>
<sequence>MKKINYILIFSFLFSGMFLASCEKEEALDVDFSKYNVDDYVKGPLDDWLTQEFLDPYNISVEYRWQRSLSPVNKDITPPKEEKVQPAMEAIRDVWIKPYMEVAGAAFFKPIAPKQIVLVGSPEYNDNGTITLGTAEGGRKIYLTVINNFDKSNGAAVKRMMRTVHHEFAHIINQVVSIPPEFGVISPEFTSNWTSESAADAKALGFISQYARMNPGEDFAEMTSHLLIEGQYWFDEYVASAPETAQDRLRQKEQIVVDYFNLSFGIDFRALQDNIQQKLEVVTPPTPFAERLQDNGFAQMTIDLATQSVKSAAYEAVWNETTAALAAIGNAGRSFQRMEFHFDGVTELRVRYIYQNTAGTTFNADVDFDMVVDDDGTTTFTLVENRGDETAYGNFGVVGAGFQPMQDYLQSSVFIAKWVTDILPNTRDRKGGFAKKDNPSSYFYGDLTAG</sequence>